<sequence>MLVGTRILEDGSADGPYFAQLRSELLGRGFIVGSIDYGLVPLYRSSDQIKAAKCAIRFLRAHANELGIDPQHIGVYGPSQGGYISSMLGTVGPEAGYDVGQYLNQSSRVQAVVDMWGLTDLSNFSGSPWWFSLLAGNGTRAQFLSVSPVGHVAPGDPPFLIMHGTDDWMIAPHHSQELAKSLHTVGVPVTLVMIQHDGHGLDMPTVGKTEQPGPATVIQMIADFFTRTLKH</sequence>
<evidence type="ECO:0000313" key="3">
    <source>
        <dbReference type="EMBL" id="GHO87483.1"/>
    </source>
</evidence>
<dbReference type="PANTHER" id="PTHR48081:SF13">
    <property type="entry name" value="ALPHA_BETA HYDROLASE"/>
    <property type="match status" value="1"/>
</dbReference>
<protein>
    <recommendedName>
        <fullName evidence="2">BD-FAE-like domain-containing protein</fullName>
    </recommendedName>
</protein>
<organism evidence="3 4">
    <name type="scientific">Dictyobacter formicarum</name>
    <dbReference type="NCBI Taxonomy" id="2778368"/>
    <lineage>
        <taxon>Bacteria</taxon>
        <taxon>Bacillati</taxon>
        <taxon>Chloroflexota</taxon>
        <taxon>Ktedonobacteria</taxon>
        <taxon>Ktedonobacterales</taxon>
        <taxon>Dictyobacteraceae</taxon>
        <taxon>Dictyobacter</taxon>
    </lineage>
</organism>
<dbReference type="Pfam" id="PF20434">
    <property type="entry name" value="BD-FAE"/>
    <property type="match status" value="1"/>
</dbReference>
<gene>
    <name evidence="3" type="ORF">KSZ_54890</name>
</gene>
<evidence type="ECO:0000256" key="1">
    <source>
        <dbReference type="ARBA" id="ARBA00022801"/>
    </source>
</evidence>
<evidence type="ECO:0000313" key="4">
    <source>
        <dbReference type="Proteomes" id="UP000635565"/>
    </source>
</evidence>
<comment type="caution">
    <text evidence="3">The sequence shown here is derived from an EMBL/GenBank/DDBJ whole genome shotgun (WGS) entry which is preliminary data.</text>
</comment>
<dbReference type="Proteomes" id="UP000635565">
    <property type="component" value="Unassembled WGS sequence"/>
</dbReference>
<dbReference type="InterPro" id="IPR029058">
    <property type="entry name" value="AB_hydrolase_fold"/>
</dbReference>
<dbReference type="SUPFAM" id="SSF53474">
    <property type="entry name" value="alpha/beta-Hydrolases"/>
    <property type="match status" value="1"/>
</dbReference>
<dbReference type="InterPro" id="IPR049492">
    <property type="entry name" value="BD-FAE-like_dom"/>
</dbReference>
<dbReference type="PANTHER" id="PTHR48081">
    <property type="entry name" value="AB HYDROLASE SUPERFAMILY PROTEIN C4A8.06C"/>
    <property type="match status" value="1"/>
</dbReference>
<dbReference type="EMBL" id="BNJJ01000017">
    <property type="protein sequence ID" value="GHO87483.1"/>
    <property type="molecule type" value="Genomic_DNA"/>
</dbReference>
<reference evidence="3 4" key="1">
    <citation type="journal article" date="2021" name="Int. J. Syst. Evol. Microbiol.">
        <title>Reticulibacter mediterranei gen. nov., sp. nov., within the new family Reticulibacteraceae fam. nov., and Ktedonospora formicarum gen. nov., sp. nov., Ktedonobacter robiniae sp. nov., Dictyobacter formicarum sp. nov. and Dictyobacter arantiisoli sp. nov., belonging to the class Ktedonobacteria.</title>
        <authorList>
            <person name="Yabe S."/>
            <person name="Zheng Y."/>
            <person name="Wang C.M."/>
            <person name="Sakai Y."/>
            <person name="Abe K."/>
            <person name="Yokota A."/>
            <person name="Donadio S."/>
            <person name="Cavaletti L."/>
            <person name="Monciardini P."/>
        </authorList>
    </citation>
    <scope>NUCLEOTIDE SEQUENCE [LARGE SCALE GENOMIC DNA]</scope>
    <source>
        <strain evidence="3 4">SOSP1-9</strain>
    </source>
</reference>
<name>A0ABQ3VQ23_9CHLR</name>
<keyword evidence="4" id="KW-1185">Reference proteome</keyword>
<proteinExistence type="predicted"/>
<evidence type="ECO:0000259" key="2">
    <source>
        <dbReference type="Pfam" id="PF20434"/>
    </source>
</evidence>
<keyword evidence="1" id="KW-0378">Hydrolase</keyword>
<dbReference type="Gene3D" id="3.40.50.1820">
    <property type="entry name" value="alpha/beta hydrolase"/>
    <property type="match status" value="1"/>
</dbReference>
<feature type="domain" description="BD-FAE-like" evidence="2">
    <location>
        <begin position="13"/>
        <end position="182"/>
    </location>
</feature>
<accession>A0ABQ3VQ23</accession>
<dbReference type="InterPro" id="IPR050300">
    <property type="entry name" value="GDXG_lipolytic_enzyme"/>
</dbReference>